<dbReference type="EMBL" id="QUSF01000016">
    <property type="protein sequence ID" value="RLW03357.1"/>
    <property type="molecule type" value="Genomic_DNA"/>
</dbReference>
<keyword evidence="3" id="KW-1185">Reference proteome</keyword>
<feature type="region of interest" description="Disordered" evidence="1">
    <location>
        <begin position="92"/>
        <end position="142"/>
    </location>
</feature>
<organism evidence="2 3">
    <name type="scientific">Chloebia gouldiae</name>
    <name type="common">Gouldian finch</name>
    <name type="synonym">Erythrura gouldiae</name>
    <dbReference type="NCBI Taxonomy" id="44316"/>
    <lineage>
        <taxon>Eukaryota</taxon>
        <taxon>Metazoa</taxon>
        <taxon>Chordata</taxon>
        <taxon>Craniata</taxon>
        <taxon>Vertebrata</taxon>
        <taxon>Euteleostomi</taxon>
        <taxon>Archelosauria</taxon>
        <taxon>Archosauria</taxon>
        <taxon>Dinosauria</taxon>
        <taxon>Saurischia</taxon>
        <taxon>Theropoda</taxon>
        <taxon>Coelurosauria</taxon>
        <taxon>Aves</taxon>
        <taxon>Neognathae</taxon>
        <taxon>Neoaves</taxon>
        <taxon>Telluraves</taxon>
        <taxon>Australaves</taxon>
        <taxon>Passeriformes</taxon>
        <taxon>Passeroidea</taxon>
        <taxon>Passeridae</taxon>
        <taxon>Chloebia</taxon>
    </lineage>
</organism>
<name>A0A3L8SJZ6_CHLGU</name>
<accession>A0A3L8SJZ6</accession>
<protein>
    <submittedName>
        <fullName evidence="2">Uncharacterized protein</fullName>
    </submittedName>
</protein>
<evidence type="ECO:0000256" key="1">
    <source>
        <dbReference type="SAM" id="MobiDB-lite"/>
    </source>
</evidence>
<sequence length="142" mass="15130">MATQFTILPSAFPGAALLPAVQGENLAGKEAKWRQGEGVLWHRGAALGQLFLRGCTEEPLILFGQMGAGSAQTPSQSQEELRESRTGCFTAVKPHNSPLLRGKGNRKNTYRAQQSPVQPLCPDPSQNADKTLGCRQGGSSLA</sequence>
<evidence type="ECO:0000313" key="3">
    <source>
        <dbReference type="Proteomes" id="UP000276834"/>
    </source>
</evidence>
<proteinExistence type="predicted"/>
<reference evidence="2 3" key="1">
    <citation type="journal article" date="2018" name="Proc. R. Soc. B">
        <title>A non-coding region near Follistatin controls head colour polymorphism in the Gouldian finch.</title>
        <authorList>
            <person name="Toomey M.B."/>
            <person name="Marques C.I."/>
            <person name="Andrade P."/>
            <person name="Araujo P.M."/>
            <person name="Sabatino S."/>
            <person name="Gazda M.A."/>
            <person name="Afonso S."/>
            <person name="Lopes R.J."/>
            <person name="Corbo J.C."/>
            <person name="Carneiro M."/>
        </authorList>
    </citation>
    <scope>NUCLEOTIDE SEQUENCE [LARGE SCALE GENOMIC DNA]</scope>
    <source>
        <strain evidence="2">Red01</strain>
        <tissue evidence="2">Muscle</tissue>
    </source>
</reference>
<evidence type="ECO:0000313" key="2">
    <source>
        <dbReference type="EMBL" id="RLW03357.1"/>
    </source>
</evidence>
<gene>
    <name evidence="2" type="ORF">DV515_00006662</name>
</gene>
<dbReference type="AlphaFoldDB" id="A0A3L8SJZ6"/>
<comment type="caution">
    <text evidence="2">The sequence shown here is derived from an EMBL/GenBank/DDBJ whole genome shotgun (WGS) entry which is preliminary data.</text>
</comment>
<dbReference type="Proteomes" id="UP000276834">
    <property type="component" value="Unassembled WGS sequence"/>
</dbReference>